<dbReference type="RefSeq" id="WP_027944395.1">
    <property type="nucleotide sequence ID" value="NZ_BSTI01000020.1"/>
</dbReference>
<accession>A0A9W6VIX2</accession>
<gene>
    <name evidence="1" type="ORF">Atai01_67490</name>
</gene>
<dbReference type="EMBL" id="BSTI01000020">
    <property type="protein sequence ID" value="GLY70130.1"/>
    <property type="molecule type" value="Genomic_DNA"/>
</dbReference>
<proteinExistence type="predicted"/>
<protein>
    <recommendedName>
        <fullName evidence="3">Formate dehydrogenase</fullName>
    </recommendedName>
</protein>
<evidence type="ECO:0000313" key="1">
    <source>
        <dbReference type="EMBL" id="GLY70130.1"/>
    </source>
</evidence>
<comment type="caution">
    <text evidence="1">The sequence shown here is derived from an EMBL/GenBank/DDBJ whole genome shotgun (WGS) entry which is preliminary data.</text>
</comment>
<dbReference type="InterPro" id="IPR021074">
    <property type="entry name" value="Formate_DH_dsu"/>
</dbReference>
<dbReference type="AlphaFoldDB" id="A0A9W6VIX2"/>
<keyword evidence="2" id="KW-1185">Reference proteome</keyword>
<dbReference type="Pfam" id="PF11390">
    <property type="entry name" value="FdsD"/>
    <property type="match status" value="1"/>
</dbReference>
<name>A0A9W6VIX2_9PSEU</name>
<organism evidence="1 2">
    <name type="scientific">Amycolatopsis taiwanensis</name>
    <dbReference type="NCBI Taxonomy" id="342230"/>
    <lineage>
        <taxon>Bacteria</taxon>
        <taxon>Bacillati</taxon>
        <taxon>Actinomycetota</taxon>
        <taxon>Actinomycetes</taxon>
        <taxon>Pseudonocardiales</taxon>
        <taxon>Pseudonocardiaceae</taxon>
        <taxon>Amycolatopsis</taxon>
    </lineage>
</organism>
<sequence>MDTTTSPQVRLANEIAVQFHHQDAKAAATAIAAHIRQFWDPRMRADLLHQAESDPGSFDPLALEATKLL</sequence>
<evidence type="ECO:0000313" key="2">
    <source>
        <dbReference type="Proteomes" id="UP001165136"/>
    </source>
</evidence>
<dbReference type="Proteomes" id="UP001165136">
    <property type="component" value="Unassembled WGS sequence"/>
</dbReference>
<reference evidence="1" key="1">
    <citation type="submission" date="2023-03" db="EMBL/GenBank/DDBJ databases">
        <title>Amycolatopsis taiwanensis NBRC 103393.</title>
        <authorList>
            <person name="Ichikawa N."/>
            <person name="Sato H."/>
            <person name="Tonouchi N."/>
        </authorList>
    </citation>
    <scope>NUCLEOTIDE SEQUENCE</scope>
    <source>
        <strain evidence="1">NBRC 103393</strain>
    </source>
</reference>
<evidence type="ECO:0008006" key="3">
    <source>
        <dbReference type="Google" id="ProtNLM"/>
    </source>
</evidence>